<dbReference type="AlphaFoldDB" id="A0A1G2F2A7"/>
<protein>
    <submittedName>
        <fullName evidence="1">Uncharacterized protein</fullName>
    </submittedName>
</protein>
<evidence type="ECO:0000313" key="2">
    <source>
        <dbReference type="Proteomes" id="UP000176787"/>
    </source>
</evidence>
<dbReference type="Proteomes" id="UP000176787">
    <property type="component" value="Unassembled WGS sequence"/>
</dbReference>
<comment type="caution">
    <text evidence="1">The sequence shown here is derived from an EMBL/GenBank/DDBJ whole genome shotgun (WGS) entry which is preliminary data.</text>
</comment>
<sequence>MKTRCVAQPEPLSAAWQLWALQIANALFDPWNCLCKERQKTIKSAIQFLEDAQAGLKRVPGDLGDSSDEYRFQSDADRLVRYAFPNLSKEEKEKILARLNEILLKLVQNPELSITKDERNEVKDFFEKVANKGGVKILDIMPIEWRLFKQDIFG</sequence>
<proteinExistence type="predicted"/>
<dbReference type="EMBL" id="MHMS01000014">
    <property type="protein sequence ID" value="OGZ32123.1"/>
    <property type="molecule type" value="Genomic_DNA"/>
</dbReference>
<accession>A0A1G2F2A7</accession>
<reference evidence="1 2" key="1">
    <citation type="journal article" date="2016" name="Nat. Commun.">
        <title>Thousands of microbial genomes shed light on interconnected biogeochemical processes in an aquifer system.</title>
        <authorList>
            <person name="Anantharaman K."/>
            <person name="Brown C.T."/>
            <person name="Hug L.A."/>
            <person name="Sharon I."/>
            <person name="Castelle C.J."/>
            <person name="Probst A.J."/>
            <person name="Thomas B.C."/>
            <person name="Singh A."/>
            <person name="Wilkins M.J."/>
            <person name="Karaoz U."/>
            <person name="Brodie E.L."/>
            <person name="Williams K.H."/>
            <person name="Hubbard S.S."/>
            <person name="Banfield J.F."/>
        </authorList>
    </citation>
    <scope>NUCLEOTIDE SEQUENCE [LARGE SCALE GENOMIC DNA]</scope>
</reference>
<name>A0A1G2F2A7_9BACT</name>
<gene>
    <name evidence="1" type="ORF">A3H02_03065</name>
</gene>
<evidence type="ECO:0000313" key="1">
    <source>
        <dbReference type="EMBL" id="OGZ32123.1"/>
    </source>
</evidence>
<organism evidence="1 2">
    <name type="scientific">Candidatus Niyogibacteria bacterium RIFCSPLOWO2_12_FULL_41_13</name>
    <dbReference type="NCBI Taxonomy" id="1801726"/>
    <lineage>
        <taxon>Bacteria</taxon>
        <taxon>Candidatus Niyogiibacteriota</taxon>
    </lineage>
</organism>